<evidence type="ECO:0000313" key="11">
    <source>
        <dbReference type="Proteomes" id="UP000294530"/>
    </source>
</evidence>
<feature type="transmembrane region" description="Helical" evidence="7">
    <location>
        <begin position="493"/>
        <end position="515"/>
    </location>
</feature>
<comment type="similarity">
    <text evidence="2">Belongs to the PIEZO (TC 1.A.75) family.</text>
</comment>
<evidence type="ECO:0000256" key="5">
    <source>
        <dbReference type="ARBA" id="ARBA00023136"/>
    </source>
</evidence>
<feature type="region of interest" description="Disordered" evidence="6">
    <location>
        <begin position="1"/>
        <end position="25"/>
    </location>
</feature>
<feature type="transmembrane region" description="Helical" evidence="7">
    <location>
        <begin position="1470"/>
        <end position="1499"/>
    </location>
</feature>
<dbReference type="GeneID" id="94346619"/>
<dbReference type="InterPro" id="IPR056770">
    <property type="entry name" value="Piezo_THU9_anchor"/>
</dbReference>
<evidence type="ECO:0000256" key="1">
    <source>
        <dbReference type="ARBA" id="ARBA00004141"/>
    </source>
</evidence>
<feature type="transmembrane region" description="Helical" evidence="7">
    <location>
        <begin position="361"/>
        <end position="378"/>
    </location>
</feature>
<dbReference type="InterPro" id="IPR001849">
    <property type="entry name" value="PH_domain"/>
</dbReference>
<evidence type="ECO:0000256" key="6">
    <source>
        <dbReference type="SAM" id="MobiDB-lite"/>
    </source>
</evidence>
<feature type="transmembrane region" description="Helical" evidence="7">
    <location>
        <begin position="895"/>
        <end position="916"/>
    </location>
</feature>
<dbReference type="PROSITE" id="PS50003">
    <property type="entry name" value="PH_DOMAIN"/>
    <property type="match status" value="1"/>
</dbReference>
<feature type="transmembrane region" description="Helical" evidence="7">
    <location>
        <begin position="466"/>
        <end position="486"/>
    </location>
</feature>
<feature type="compositionally biased region" description="Basic and acidic residues" evidence="6">
    <location>
        <begin position="1152"/>
        <end position="1162"/>
    </location>
</feature>
<dbReference type="CDD" id="cd00063">
    <property type="entry name" value="FN3"/>
    <property type="match status" value="1"/>
</dbReference>
<feature type="transmembrane region" description="Helical" evidence="7">
    <location>
        <begin position="673"/>
        <end position="692"/>
    </location>
</feature>
<feature type="transmembrane region" description="Helical" evidence="7">
    <location>
        <begin position="968"/>
        <end position="985"/>
    </location>
</feature>
<evidence type="ECO:0000256" key="2">
    <source>
        <dbReference type="ARBA" id="ARBA00007821"/>
    </source>
</evidence>
<keyword evidence="4 7" id="KW-1133">Transmembrane helix</keyword>
<feature type="transmembrane region" description="Helical" evidence="7">
    <location>
        <begin position="625"/>
        <end position="644"/>
    </location>
</feature>
<gene>
    <name evidence="10" type="ORF">CCR75_002851</name>
</gene>
<dbReference type="Gene3D" id="2.30.29.30">
    <property type="entry name" value="Pleckstrin-homology domain (PH domain)/Phosphotyrosine-binding domain (PTB)"/>
    <property type="match status" value="1"/>
</dbReference>
<feature type="region of interest" description="Disordered" evidence="6">
    <location>
        <begin position="1131"/>
        <end position="1162"/>
    </location>
</feature>
<feature type="transmembrane region" description="Helical" evidence="7">
    <location>
        <begin position="2216"/>
        <end position="2237"/>
    </location>
</feature>
<dbReference type="Pfam" id="PF00169">
    <property type="entry name" value="PH"/>
    <property type="match status" value="1"/>
</dbReference>
<dbReference type="Pfam" id="PF00041">
    <property type="entry name" value="fn3"/>
    <property type="match status" value="1"/>
</dbReference>
<dbReference type="InterPro" id="IPR036116">
    <property type="entry name" value="FN3_sf"/>
</dbReference>
<feature type="transmembrane region" description="Helical" evidence="7">
    <location>
        <begin position="2070"/>
        <end position="2087"/>
    </location>
</feature>
<feature type="transmembrane region" description="Helical" evidence="7">
    <location>
        <begin position="308"/>
        <end position="329"/>
    </location>
</feature>
<feature type="transmembrane region" description="Helical" evidence="7">
    <location>
        <begin position="1414"/>
        <end position="1436"/>
    </location>
</feature>
<dbReference type="GO" id="GO:0071260">
    <property type="term" value="P:cellular response to mechanical stimulus"/>
    <property type="evidence" value="ECO:0007669"/>
    <property type="project" value="TreeGrafter"/>
</dbReference>
<dbReference type="InterPro" id="IPR031334">
    <property type="entry name" value="Piezo_cap_dom"/>
</dbReference>
<dbReference type="OrthoDB" id="303066at2759"/>
<evidence type="ECO:0000256" key="4">
    <source>
        <dbReference type="ARBA" id="ARBA00022989"/>
    </source>
</evidence>
<dbReference type="Gene3D" id="2.60.40.10">
    <property type="entry name" value="Immunoglobulins"/>
    <property type="match status" value="1"/>
</dbReference>
<feature type="transmembrane region" description="Helical" evidence="7">
    <location>
        <begin position="937"/>
        <end position="962"/>
    </location>
</feature>
<dbReference type="EMBL" id="SHOA02000002">
    <property type="protein sequence ID" value="TDH69418.1"/>
    <property type="molecule type" value="Genomic_DNA"/>
</dbReference>
<feature type="domain" description="Fibronectin type-III" evidence="9">
    <location>
        <begin position="1567"/>
        <end position="1665"/>
    </location>
</feature>
<evidence type="ECO:0008006" key="12">
    <source>
        <dbReference type="Google" id="ProtNLM"/>
    </source>
</evidence>
<feature type="transmembrane region" description="Helical" evidence="7">
    <location>
        <begin position="838"/>
        <end position="857"/>
    </location>
</feature>
<feature type="transmembrane region" description="Helical" evidence="7">
    <location>
        <begin position="650"/>
        <end position="666"/>
    </location>
</feature>
<dbReference type="FunFam" id="2.60.40.10:FF:001974">
    <property type="entry name" value="Piezo-type mechanosensitive ion channel component 2"/>
    <property type="match status" value="1"/>
</dbReference>
<dbReference type="GO" id="GO:0042391">
    <property type="term" value="P:regulation of membrane potential"/>
    <property type="evidence" value="ECO:0007669"/>
    <property type="project" value="TreeGrafter"/>
</dbReference>
<dbReference type="PANTHER" id="PTHR13167">
    <property type="entry name" value="PIEZO-TYPE MECHANOSENSITIVE ION CHANNEL COMPONENT"/>
    <property type="match status" value="1"/>
</dbReference>
<feature type="transmembrane region" description="Helical" evidence="7">
    <location>
        <begin position="775"/>
        <end position="795"/>
    </location>
</feature>
<dbReference type="PROSITE" id="PS50853">
    <property type="entry name" value="FN3"/>
    <property type="match status" value="1"/>
</dbReference>
<feature type="transmembrane region" description="Helical" evidence="7">
    <location>
        <begin position="1384"/>
        <end position="1402"/>
    </location>
</feature>
<sequence>MAQEPMSSPRMRRPSASSERSTRPATSIVGADGRIVLTPTELHDGNGSYGHLSSPLYGSISQSQPQHTNASNLHHISPVRKRSLRDLIVSPSVAKVLYALCLLAAVGARASLVSLYYLLVLCYGVVQSFQSRRVTLLTIVVSFVACVCHIAIKLAYGDESRYNGAEIARLFGFYTMRTTKTYVETIGEDVFVLGCSILYYWHLLRTQRGRFREQAPLVQSHLDLFEIGDHFLNGNEFKRDRPQSMLRVLELLNSVLLALTSIAVPAVASGLLYVVFLIQLIRYTVFVRRMTMEELLARESGVKRSSSFLGPEITKLVVALSVVILIAWYCIHLDLLAQNDTVQKVALYAGFANFRNGGVRWQYYFFAVFLGLLAWISAKLHRLYTKINGTGTLSSRLSNDGITAVELGTVEADVAQSLLDQRTSLKTRDIKELLKTQSIVVRAFARDGGLLLGSAAAVVWCVSYPSYLSAPLLALAFVTIALFGVLSSSVVMWLLMAYGILLALAEYTSNLTINFWSEDYTTYGLRVFDYPFLDIGAHLLCLVFMFVAIRTQWRYQDVLRESRKRCATAGDDEVKYNDEASVDRASFATIKRLATMRSQMELGWRSAAQLWLVDAKQVIVSHLDALVLVTIIILCVAYCAVVALSTHVSFFQIGYLLLAVSLMVFYEQRRRFWRYLLLYALGACFAVFVHNIECTESVELELIGLQCYHYKLKTWGSLWPTLFSAQLLIIAQLVFQLVIYVANREEIQERLRTKDHVGQNPVFFISRLAMEIDNCFRIGGAVLCYLAFIVVAIQFESGSTRLSTNLVGAVHLSLFFIIFGNHLSGFHLAPRTSLRLKVLWSLALFIEGSILIARYVYQFDKVATYLDTHLFTLSFISAQDMGFEYHASTSGISNVFIYLLPTAILTGLCFWQLSSMMKDVKPYNFFLRGRSRTADRFRFILESLQQVVISCSATALVLVTMVNALNPMSFVGFVYVVILIVGRALSDSWKQLWLPLFWLASLSALMKYVIQLSAFNSEQIEVGSLSHSNEDSPWIGTIRLVERFYEREGKSKLWELLSGDFWVIVLCCVQRIAQYFDASSSTRRQSELNEIMRRFEEQYALFAATNSNHLYPTSSCEVDDNDDDVKERVRALQDDDNGANSGKKTVTGGEEQTDRHNDEAPRSSYTLEKRDFFISLQKFGAMYASKASVNVVMLLLTVSSFVHQDVLAIVYLVIVYSIMDASPTTVCRRWWALAWLLSCVILVMYLMMLWLPPFLNCKREETFPWRVVPDEYEKWLIMSHQHKWALLTDFVALLSVYLLRNTNQNDQKVETIAAVDDSTAAFSQTLHNENSDDKSEQSMPTSHTEVMYALLMQHNVWYYLEFFVLAYWLPLLLLLVFVCGANQGGVVSMVYLFASLFMLYRLDEARRPSNLWIHYLRTWTWAHLFSITIINAPYVYAALSNCLVGDKAANDEHCMSIANFLGVEARKVPYGLIALFVLISIQCEIVVAPIYATVYATIINEHKRAVKRRGEIMREFYRQRTEQWYAMKKDKNAAIQRLKMIVSRLVHKVEELMDIARGLHHNLPPMAPSKPIIVETSQNAVLISWEKPSNSYHKIRQYRISRQQFPSLTLLGDFSDIVEISGERLEARIEGLRPGTSYQFKVCAVSRMGEGPFSAASDPIATYSLNLDGITTAGWMKYYREKLPVSRWGFLVSWMNAKYLHRYVVIDSSHLVFYQDEERALKHRSRKQKKRLKTSFKWSDVLSLQLSTSKVQYDDVSPSLYCFELIVRHSSNRGDVKYVFQSEHSKEFNLFLSALAFAVPREALGDNIIECLKERQLPSPLDITPLRRNTVEDSTFDEIKSEWSSVTGDESTLGDPEDDDFDAKNGFAWRIPLYRLLYCYQNAGFKLETVQFEEDDMNEPSCFELMQLFIHVIRSKSASICCLVLILCFTEQADLLNMVYVLATFTFLLVENPRPIPTIWTRLLAYTVICDPPAQWDKDIYVAITGAKPGRDFYTASLSVLLFSAIYAVVLYEQLGEADASSTSVADANSRISSSSLLSGYLVLLVFVELVFIIWDRVAYVTSSLRSKVLLQYSYTIGLHLTVWILLPSNTNIYFQQRPALVVFYLFQCVYLWLGALQIRYGYLAYLGSRYNYTKENKVTALGATLFGIMMKAPFLFEMRALLDYICTTTSLSWQHWVLLEDTAAHLFSIQNAMKERLENAEILQGKQRQPIQAKLTSAGVMLLFLLVCLIGPLAMFSSINPSTTTNDVTFTLVTFGLVDEHETMYELYRNSDRKSPSCQVDLNTNSASVQCIEFHAFSNDVYSISPPRTNLLVTQLQSTQALNWTLTFAFTRPGPKSAETISATYAVTITDNHRQALVPILTELTTSSLDTENVSLIHIESLYPAVVQLTASRGVLQRSTGMQSVTITKHALKESTWWSMKPDVNSSDASSYCSSTYPFCIVAVSDKIVQGLTTLGISSYGIMAVYIFVVVTVGSAVKGFFRGKVYHIQYEELPDPDDVLELVEGIYIARKEQYVGHLKDEVRLFESLVRMLRSPETLLKVTGTNVIHIPTAKEKLD</sequence>
<dbReference type="RefSeq" id="XP_067818917.1">
    <property type="nucleotide sequence ID" value="XM_067960948.1"/>
</dbReference>
<reference evidence="10 11" key="1">
    <citation type="journal article" date="2021" name="Genome Biol.">
        <title>AFLAP: assembly-free linkage analysis pipeline using k-mers from genome sequencing data.</title>
        <authorList>
            <person name="Fletcher K."/>
            <person name="Zhang L."/>
            <person name="Gil J."/>
            <person name="Han R."/>
            <person name="Cavanaugh K."/>
            <person name="Michelmore R."/>
        </authorList>
    </citation>
    <scope>NUCLEOTIDE SEQUENCE [LARGE SCALE GENOMIC DNA]</scope>
    <source>
        <strain evidence="10 11">SF5</strain>
    </source>
</reference>
<dbReference type="InterPro" id="IPR027272">
    <property type="entry name" value="Piezo"/>
</dbReference>
<feature type="transmembrane region" description="Helical" evidence="7">
    <location>
        <begin position="186"/>
        <end position="204"/>
    </location>
</feature>
<feature type="transmembrane region" description="Helical" evidence="7">
    <location>
        <begin position="718"/>
        <end position="742"/>
    </location>
</feature>
<feature type="transmembrane region" description="Helical" evidence="7">
    <location>
        <begin position="134"/>
        <end position="152"/>
    </location>
</feature>
<proteinExistence type="inferred from homology"/>
<dbReference type="GO" id="GO:0050982">
    <property type="term" value="P:detection of mechanical stimulus"/>
    <property type="evidence" value="ECO:0007669"/>
    <property type="project" value="TreeGrafter"/>
</dbReference>
<dbReference type="SUPFAM" id="SSF49265">
    <property type="entry name" value="Fibronectin type III"/>
    <property type="match status" value="1"/>
</dbReference>
<dbReference type="Pfam" id="PF12166">
    <property type="entry name" value="Piezo_cap"/>
    <property type="match status" value="1"/>
</dbReference>
<dbReference type="Pfam" id="PF23188">
    <property type="entry name" value="THU_Piezo1"/>
    <property type="match status" value="1"/>
</dbReference>
<dbReference type="GO" id="GO:0008381">
    <property type="term" value="F:mechanosensitive monoatomic ion channel activity"/>
    <property type="evidence" value="ECO:0007669"/>
    <property type="project" value="InterPro"/>
</dbReference>
<dbReference type="InterPro" id="IPR056768">
    <property type="entry name" value="THU_Piezo"/>
</dbReference>
<dbReference type="InterPro" id="IPR011993">
    <property type="entry name" value="PH-like_dom_sf"/>
</dbReference>
<evidence type="ECO:0000256" key="7">
    <source>
        <dbReference type="SAM" id="Phobius"/>
    </source>
</evidence>
<dbReference type="GO" id="GO:0016020">
    <property type="term" value="C:membrane"/>
    <property type="evidence" value="ECO:0007669"/>
    <property type="project" value="UniProtKB-SubCell"/>
</dbReference>
<feature type="domain" description="PH" evidence="8">
    <location>
        <begin position="1684"/>
        <end position="1800"/>
    </location>
</feature>
<dbReference type="Proteomes" id="UP000294530">
    <property type="component" value="Unassembled WGS sequence"/>
</dbReference>
<feature type="transmembrane region" description="Helical" evidence="7">
    <location>
        <begin position="1191"/>
        <end position="1218"/>
    </location>
</feature>
<dbReference type="PANTHER" id="PTHR13167:SF25">
    <property type="entry name" value="PIEZO-TYPE MECHANOSENSITIVE ION CHANNEL COMPONENT"/>
    <property type="match status" value="1"/>
</dbReference>
<feature type="transmembrane region" description="Helical" evidence="7">
    <location>
        <begin position="2099"/>
        <end position="2119"/>
    </location>
</feature>
<keyword evidence="3 7" id="KW-0812">Transmembrane</keyword>
<feature type="transmembrane region" description="Helical" evidence="7">
    <location>
        <begin position="1993"/>
        <end position="2012"/>
    </location>
</feature>
<feature type="compositionally biased region" description="Low complexity" evidence="6">
    <location>
        <begin position="1"/>
        <end position="19"/>
    </location>
</feature>
<protein>
    <recommendedName>
        <fullName evidence="12">Fibronectin type-III domain-containing protein</fullName>
    </recommendedName>
</protein>
<keyword evidence="5 7" id="KW-0472">Membrane</keyword>
<dbReference type="SMART" id="SM00060">
    <property type="entry name" value="FN3"/>
    <property type="match status" value="1"/>
</dbReference>
<evidence type="ECO:0000259" key="8">
    <source>
        <dbReference type="PROSITE" id="PS50003"/>
    </source>
</evidence>
<comment type="subcellular location">
    <subcellularLocation>
        <location evidence="1">Membrane</location>
        <topology evidence="1">Multi-pass membrane protein</topology>
    </subcellularLocation>
</comment>
<organism evidence="10 11">
    <name type="scientific">Bremia lactucae</name>
    <name type="common">Lettuce downy mildew</name>
    <dbReference type="NCBI Taxonomy" id="4779"/>
    <lineage>
        <taxon>Eukaryota</taxon>
        <taxon>Sar</taxon>
        <taxon>Stramenopiles</taxon>
        <taxon>Oomycota</taxon>
        <taxon>Peronosporomycetes</taxon>
        <taxon>Peronosporales</taxon>
        <taxon>Peronosporaceae</taxon>
        <taxon>Bremia</taxon>
    </lineage>
</organism>
<comment type="caution">
    <text evidence="10">The sequence shown here is derived from an EMBL/GenBank/DDBJ whole genome shotgun (WGS) entry which is preliminary data.</text>
</comment>
<evidence type="ECO:0000256" key="3">
    <source>
        <dbReference type="ARBA" id="ARBA00022692"/>
    </source>
</evidence>
<dbReference type="SMART" id="SM00233">
    <property type="entry name" value="PH"/>
    <property type="match status" value="1"/>
</dbReference>
<feature type="transmembrane region" description="Helical" evidence="7">
    <location>
        <begin position="2032"/>
        <end position="2055"/>
    </location>
</feature>
<feature type="transmembrane region" description="Helical" evidence="7">
    <location>
        <begin position="1230"/>
        <end position="1251"/>
    </location>
</feature>
<keyword evidence="11" id="KW-1185">Reference proteome</keyword>
<dbReference type="KEGG" id="blac:94346619"/>
<feature type="transmembrane region" description="Helical" evidence="7">
    <location>
        <begin position="96"/>
        <end position="122"/>
    </location>
</feature>
<name>A0A976IEH1_BRELC</name>
<evidence type="ECO:0000313" key="10">
    <source>
        <dbReference type="EMBL" id="TDH69418.1"/>
    </source>
</evidence>
<feature type="transmembrane region" description="Helical" evidence="7">
    <location>
        <begin position="535"/>
        <end position="553"/>
    </location>
</feature>
<dbReference type="GO" id="GO:0005261">
    <property type="term" value="F:monoatomic cation channel activity"/>
    <property type="evidence" value="ECO:0007669"/>
    <property type="project" value="TreeGrafter"/>
</dbReference>
<evidence type="ECO:0000259" key="9">
    <source>
        <dbReference type="PROSITE" id="PS50853"/>
    </source>
</evidence>
<feature type="transmembrane region" description="Helical" evidence="7">
    <location>
        <begin position="992"/>
        <end position="1010"/>
    </location>
</feature>
<feature type="transmembrane region" description="Helical" evidence="7">
    <location>
        <begin position="2139"/>
        <end position="2157"/>
    </location>
</feature>
<feature type="transmembrane region" description="Helical" evidence="7">
    <location>
        <begin position="807"/>
        <end position="826"/>
    </location>
</feature>
<accession>A0A976IEH1</accession>
<dbReference type="InterPro" id="IPR003961">
    <property type="entry name" value="FN3_dom"/>
</dbReference>
<feature type="transmembrane region" description="Helical" evidence="7">
    <location>
        <begin position="1356"/>
        <end position="1378"/>
    </location>
</feature>
<dbReference type="InterPro" id="IPR013783">
    <property type="entry name" value="Ig-like_fold"/>
</dbReference>
<feature type="transmembrane region" description="Helical" evidence="7">
    <location>
        <begin position="2461"/>
        <end position="2482"/>
    </location>
</feature>
<dbReference type="Pfam" id="PF24874">
    <property type="entry name" value="Piezo_THU9_anchor"/>
    <property type="match status" value="1"/>
</dbReference>
<dbReference type="SUPFAM" id="SSF50729">
    <property type="entry name" value="PH domain-like"/>
    <property type="match status" value="1"/>
</dbReference>